<dbReference type="EMBL" id="AP014808">
    <property type="protein sequence ID" value="BAQ56846.1"/>
    <property type="molecule type" value="Genomic_DNA"/>
</dbReference>
<dbReference type="InterPro" id="IPR036678">
    <property type="entry name" value="MutS_con_dom_sf"/>
</dbReference>
<dbReference type="PROSITE" id="PS00486">
    <property type="entry name" value="DNA_MISMATCH_REPAIR_2"/>
    <property type="match status" value="1"/>
</dbReference>
<feature type="region of interest" description="Disordered" evidence="11">
    <location>
        <begin position="800"/>
        <end position="837"/>
    </location>
</feature>
<evidence type="ECO:0000256" key="1">
    <source>
        <dbReference type="ARBA" id="ARBA00006271"/>
    </source>
</evidence>
<dbReference type="PATRIC" id="fig|1600.4.peg.467"/>
<comment type="function">
    <text evidence="8 9">This protein is involved in the repair of mismatches in DNA. It is possible that it carries out the mismatch recognition step. This protein has a weak ATPase activity.</text>
</comment>
<dbReference type="PANTHER" id="PTHR11361:SF34">
    <property type="entry name" value="DNA MISMATCH REPAIR PROTEIN MSH1, MITOCHONDRIAL"/>
    <property type="match status" value="1"/>
</dbReference>
<dbReference type="FunFam" id="1.10.1420.10:FF:000001">
    <property type="entry name" value="DNA mismatch repair protein MutS"/>
    <property type="match status" value="1"/>
</dbReference>
<keyword evidence="14" id="KW-1185">Reference proteome</keyword>
<sequence>MAKSSTTPMMEQYYEIKKQYPDAFLFYRVGDFYELFEDDAVKGAQLLELTLTHRSNKTKHPIPMAGVPHAAVETYVNTLVEKGYKAALCEQLEDPKKAKGMVKRGIIQLVTPGTMMNDNPNYAKDSNYLTSVVTTKSGFGLAYSDLSTGEIYATHLKSFAAVSNELLSLRTKEVVYNGPLTDKDKDFMHKTNITVSKPIQLKGKHAEVSYVEQKLTSGAEKEAVKQLVGYLLTTQKRSLAHLQIAKSYEVSQYLQMSHTVQNNLELTASAKNGKKMGSLFWVLDKTHTAMGGRLLKQWLARPLLSTNRLNHRQEMVQALLDGYFTRENVIDALKGVYDLERLTGRIAFGNVNARELLQLAHSLQAVPVILDALNQSDSKTLKDFASKIDPLKGVAEMITTTIIKDPPVLTSEGGLIRAGVDKQLDRYRDAMNNGKKWLAQMEAEERKKTGIETLKVGYNKVFGYYIQVTNSNKDKVPLDRYTRKQTLANAERYITPELKEHENLILEAQSKSTDLEYDLFVKLREEVKKYIPALQKLASQLAALDVYCGFATVAEQNNYCRPSLHTDNQDIKIVGGRHPVVEKVMKAGAYIPNDTHMDSDTDIYLITGPNMSGKSTYMRQVALIAIMAQVGSFVPADSADLPIFDQIFTRIGAADDLISGQSTFMVEMNEANDALQYATKRSLVLFDEIGRGTATYDGMALAGAIVMYLNNEVGAKVLFATHFHELTDLDKTLDHLKNIHVGATEENGKLIFLHKVLPGPADQSYGIHVAQLAGLPNKVLREATKLLKRLEAQGSELGPTSKQLDLFSASSNDDDEQEAAQDEDDNEPEVSSAEKDVVDEISNLYLADKTPLQVMQMVENWQEDLKDEDK</sequence>
<dbReference type="InterPro" id="IPR007696">
    <property type="entry name" value="DNA_mismatch_repair_MutS_core"/>
</dbReference>
<evidence type="ECO:0000256" key="9">
    <source>
        <dbReference type="HAMAP-Rule" id="MF_00096"/>
    </source>
</evidence>
<dbReference type="InterPro" id="IPR036187">
    <property type="entry name" value="DNA_mismatch_repair_MutS_sf"/>
</dbReference>
<dbReference type="Gene3D" id="1.10.1420.10">
    <property type="match status" value="2"/>
</dbReference>
<dbReference type="GO" id="GO:0006298">
    <property type="term" value="P:mismatch repair"/>
    <property type="evidence" value="ECO:0007669"/>
    <property type="project" value="UniProtKB-UniRule"/>
</dbReference>
<dbReference type="STRING" id="1600.LBAT_0457"/>
<dbReference type="AlphaFoldDB" id="A0A0D6A285"/>
<accession>A0A0D6A285</accession>
<proteinExistence type="inferred from homology"/>
<feature type="binding site" evidence="9">
    <location>
        <begin position="608"/>
        <end position="615"/>
    </location>
    <ligand>
        <name>ATP</name>
        <dbReference type="ChEBI" id="CHEBI:30616"/>
    </ligand>
</feature>
<dbReference type="SUPFAM" id="SSF53150">
    <property type="entry name" value="DNA repair protein MutS, domain II"/>
    <property type="match status" value="1"/>
</dbReference>
<dbReference type="FunFam" id="3.40.50.300:FF:000870">
    <property type="entry name" value="MutS protein homolog 4"/>
    <property type="match status" value="1"/>
</dbReference>
<dbReference type="Pfam" id="PF05190">
    <property type="entry name" value="MutS_IV"/>
    <property type="match status" value="1"/>
</dbReference>
<feature type="compositionally biased region" description="Acidic residues" evidence="11">
    <location>
        <begin position="812"/>
        <end position="828"/>
    </location>
</feature>
<dbReference type="GO" id="GO:0005524">
    <property type="term" value="F:ATP binding"/>
    <property type="evidence" value="ECO:0007669"/>
    <property type="project" value="UniProtKB-UniRule"/>
</dbReference>
<dbReference type="InterPro" id="IPR027417">
    <property type="entry name" value="P-loop_NTPase"/>
</dbReference>
<evidence type="ECO:0000256" key="7">
    <source>
        <dbReference type="ARBA" id="ARBA00023204"/>
    </source>
</evidence>
<evidence type="ECO:0000259" key="12">
    <source>
        <dbReference type="PROSITE" id="PS00486"/>
    </source>
</evidence>
<evidence type="ECO:0000256" key="10">
    <source>
        <dbReference type="RuleBase" id="RU003756"/>
    </source>
</evidence>
<keyword evidence="5 9" id="KW-0067">ATP-binding</keyword>
<dbReference type="GO" id="GO:0030983">
    <property type="term" value="F:mismatched DNA binding"/>
    <property type="evidence" value="ECO:0007669"/>
    <property type="project" value="InterPro"/>
</dbReference>
<feature type="compositionally biased region" description="Polar residues" evidence="11">
    <location>
        <begin position="800"/>
        <end position="811"/>
    </location>
</feature>
<dbReference type="InterPro" id="IPR007861">
    <property type="entry name" value="DNA_mismatch_repair_MutS_clamp"/>
</dbReference>
<gene>
    <name evidence="9" type="primary">mutS</name>
    <name evidence="13" type="ORF">LBAT_0457</name>
</gene>
<dbReference type="InterPro" id="IPR005748">
    <property type="entry name" value="DNA_mismatch_repair_MutS"/>
</dbReference>
<dbReference type="InterPro" id="IPR007860">
    <property type="entry name" value="DNA_mmatch_repair_MutS_con_dom"/>
</dbReference>
<evidence type="ECO:0000256" key="2">
    <source>
        <dbReference type="ARBA" id="ARBA00021982"/>
    </source>
</evidence>
<dbReference type="Gene3D" id="3.30.420.110">
    <property type="entry name" value="MutS, connector domain"/>
    <property type="match status" value="1"/>
</dbReference>
<dbReference type="SUPFAM" id="SSF55271">
    <property type="entry name" value="DNA repair protein MutS, domain I"/>
    <property type="match status" value="1"/>
</dbReference>
<dbReference type="HAMAP" id="MF_00096">
    <property type="entry name" value="MutS"/>
    <property type="match status" value="1"/>
</dbReference>
<dbReference type="FunFam" id="3.40.1170.10:FF:000001">
    <property type="entry name" value="DNA mismatch repair protein MutS"/>
    <property type="match status" value="1"/>
</dbReference>
<dbReference type="Pfam" id="PF05188">
    <property type="entry name" value="MutS_II"/>
    <property type="match status" value="1"/>
</dbReference>
<evidence type="ECO:0000256" key="11">
    <source>
        <dbReference type="SAM" id="MobiDB-lite"/>
    </source>
</evidence>
<dbReference type="InterPro" id="IPR000432">
    <property type="entry name" value="DNA_mismatch_repair_MutS_C"/>
</dbReference>
<dbReference type="SMART" id="SM00534">
    <property type="entry name" value="MUTSac"/>
    <property type="match status" value="1"/>
</dbReference>
<evidence type="ECO:0000256" key="4">
    <source>
        <dbReference type="ARBA" id="ARBA00022763"/>
    </source>
</evidence>
<evidence type="ECO:0000256" key="5">
    <source>
        <dbReference type="ARBA" id="ARBA00022840"/>
    </source>
</evidence>
<dbReference type="KEGG" id="lae:LBAT_0457"/>
<dbReference type="PANTHER" id="PTHR11361">
    <property type="entry name" value="DNA MISMATCH REPAIR PROTEIN MUTS FAMILY MEMBER"/>
    <property type="match status" value="1"/>
</dbReference>
<name>A0A0D6A285_9LACO</name>
<comment type="similarity">
    <text evidence="1 9 10">Belongs to the DNA mismatch repair MutS family.</text>
</comment>
<dbReference type="SUPFAM" id="SSF48334">
    <property type="entry name" value="DNA repair protein MutS, domain III"/>
    <property type="match status" value="1"/>
</dbReference>
<dbReference type="CDD" id="cd03284">
    <property type="entry name" value="ABC_MutS1"/>
    <property type="match status" value="1"/>
</dbReference>
<dbReference type="Proteomes" id="UP000035709">
    <property type="component" value="Chromosome"/>
</dbReference>
<dbReference type="InterPro" id="IPR017261">
    <property type="entry name" value="DNA_mismatch_repair_MutS/MSH"/>
</dbReference>
<protein>
    <recommendedName>
        <fullName evidence="2 9">DNA mismatch repair protein MutS</fullName>
    </recommendedName>
</protein>
<dbReference type="Gene3D" id="3.40.50.300">
    <property type="entry name" value="P-loop containing nucleotide triphosphate hydrolases"/>
    <property type="match status" value="1"/>
</dbReference>
<keyword evidence="7 9" id="KW-0234">DNA repair</keyword>
<dbReference type="NCBIfam" id="NF003810">
    <property type="entry name" value="PRK05399.1"/>
    <property type="match status" value="1"/>
</dbReference>
<dbReference type="InterPro" id="IPR045076">
    <property type="entry name" value="MutS"/>
</dbReference>
<dbReference type="InterPro" id="IPR007695">
    <property type="entry name" value="DNA_mismatch_repair_MutS-lik_N"/>
</dbReference>
<dbReference type="Pfam" id="PF01624">
    <property type="entry name" value="MutS_I"/>
    <property type="match status" value="1"/>
</dbReference>
<dbReference type="NCBIfam" id="TIGR01070">
    <property type="entry name" value="mutS1"/>
    <property type="match status" value="1"/>
</dbReference>
<dbReference type="Gene3D" id="3.40.1170.10">
    <property type="entry name" value="DNA repair protein MutS, domain I"/>
    <property type="match status" value="1"/>
</dbReference>
<evidence type="ECO:0000313" key="14">
    <source>
        <dbReference type="Proteomes" id="UP000035709"/>
    </source>
</evidence>
<feature type="domain" description="DNA mismatch repair proteins mutS family" evidence="12">
    <location>
        <begin position="682"/>
        <end position="698"/>
    </location>
</feature>
<dbReference type="Pfam" id="PF00488">
    <property type="entry name" value="MutS_V"/>
    <property type="match status" value="1"/>
</dbReference>
<evidence type="ECO:0000256" key="6">
    <source>
        <dbReference type="ARBA" id="ARBA00023125"/>
    </source>
</evidence>
<reference evidence="13 14" key="1">
    <citation type="submission" date="2015-03" db="EMBL/GenBank/DDBJ databases">
        <title>Complete genome sequence of Lactobacillus acetotolerans NBRC 13120.</title>
        <authorList>
            <person name="Toh H."/>
            <person name="Morita H."/>
            <person name="Fujita N."/>
        </authorList>
    </citation>
    <scope>NUCLEOTIDE SEQUENCE [LARGE SCALE GENOMIC DNA]</scope>
    <source>
        <strain evidence="13 14">NBRC 13120</strain>
    </source>
</reference>
<keyword evidence="6 9" id="KW-0238">DNA-binding</keyword>
<dbReference type="GO" id="GO:0140664">
    <property type="term" value="F:ATP-dependent DNA damage sensor activity"/>
    <property type="evidence" value="ECO:0007669"/>
    <property type="project" value="InterPro"/>
</dbReference>
<dbReference type="InterPro" id="IPR016151">
    <property type="entry name" value="DNA_mismatch_repair_MutS_N"/>
</dbReference>
<dbReference type="SMART" id="SM00533">
    <property type="entry name" value="MUTSd"/>
    <property type="match status" value="1"/>
</dbReference>
<evidence type="ECO:0000256" key="8">
    <source>
        <dbReference type="ARBA" id="ARBA00024647"/>
    </source>
</evidence>
<organism evidence="13 14">
    <name type="scientific">Lactobacillus acetotolerans</name>
    <dbReference type="NCBI Taxonomy" id="1600"/>
    <lineage>
        <taxon>Bacteria</taxon>
        <taxon>Bacillati</taxon>
        <taxon>Bacillota</taxon>
        <taxon>Bacilli</taxon>
        <taxon>Lactobacillales</taxon>
        <taxon>Lactobacillaceae</taxon>
        <taxon>Lactobacillus</taxon>
    </lineage>
</organism>
<dbReference type="GO" id="GO:0003684">
    <property type="term" value="F:damaged DNA binding"/>
    <property type="evidence" value="ECO:0007669"/>
    <property type="project" value="UniProtKB-UniRule"/>
</dbReference>
<keyword evidence="4 9" id="KW-0227">DNA damage</keyword>
<dbReference type="SUPFAM" id="SSF52540">
    <property type="entry name" value="P-loop containing nucleoside triphosphate hydrolases"/>
    <property type="match status" value="1"/>
</dbReference>
<evidence type="ECO:0000313" key="13">
    <source>
        <dbReference type="EMBL" id="BAQ56846.1"/>
    </source>
</evidence>
<dbReference type="PIRSF" id="PIRSF037677">
    <property type="entry name" value="DNA_mis_repair_Msh6"/>
    <property type="match status" value="1"/>
</dbReference>
<evidence type="ECO:0000256" key="3">
    <source>
        <dbReference type="ARBA" id="ARBA00022741"/>
    </source>
</evidence>
<dbReference type="GO" id="GO:0005829">
    <property type="term" value="C:cytosol"/>
    <property type="evidence" value="ECO:0007669"/>
    <property type="project" value="TreeGrafter"/>
</dbReference>
<dbReference type="Pfam" id="PF05192">
    <property type="entry name" value="MutS_III"/>
    <property type="match status" value="1"/>
</dbReference>
<keyword evidence="3 9" id="KW-0547">Nucleotide-binding</keyword>